<dbReference type="OrthoDB" id="7869924at2"/>
<accession>A0A1U7DH68</accession>
<dbReference type="EMBL" id="CP019124">
    <property type="protein sequence ID" value="APX89233.1"/>
    <property type="molecule type" value="Genomic_DNA"/>
</dbReference>
<dbReference type="InterPro" id="IPR007420">
    <property type="entry name" value="DUF465"/>
</dbReference>
<protein>
    <submittedName>
        <fullName evidence="1">Uncharacterized protein</fullName>
    </submittedName>
</protein>
<keyword evidence="2" id="KW-1185">Reference proteome</keyword>
<dbReference type="Gene3D" id="6.10.280.50">
    <property type="match status" value="1"/>
</dbReference>
<dbReference type="RefSeq" id="WP_076979256.1">
    <property type="nucleotide sequence ID" value="NZ_MTCO01000038.1"/>
</dbReference>
<gene>
    <name evidence="1" type="ORF">BV394_05465</name>
</gene>
<reference evidence="1 2" key="1">
    <citation type="submission" date="2017-01" db="EMBL/GenBank/DDBJ databases">
        <title>Genomic analysis of Xuhuaishuia manganoxidans DY6-4.</title>
        <authorList>
            <person name="Wang X."/>
        </authorList>
    </citation>
    <scope>NUCLEOTIDE SEQUENCE [LARGE SCALE GENOMIC DNA]</scope>
    <source>
        <strain evidence="1 2">DY6-4</strain>
    </source>
</reference>
<name>A0A1U7DH68_9RHOB</name>
<evidence type="ECO:0000313" key="1">
    <source>
        <dbReference type="EMBL" id="APX89233.1"/>
    </source>
</evidence>
<dbReference type="InterPro" id="IPR038444">
    <property type="entry name" value="DUF465_sf"/>
</dbReference>
<sequence length="72" mass="8393">MKNFNQMDRIEVLRIRLEAQRREHRDLDSAIDALQESPGADPLVLKRLKKQKLSLKDSIRSLEDQLLPDIIA</sequence>
<evidence type="ECO:0000313" key="2">
    <source>
        <dbReference type="Proteomes" id="UP000187266"/>
    </source>
</evidence>
<proteinExistence type="predicted"/>
<dbReference type="AlphaFoldDB" id="A0A1U7DH68"/>
<dbReference type="Pfam" id="PF04325">
    <property type="entry name" value="DUF465"/>
    <property type="match status" value="1"/>
</dbReference>
<accession>A0A2M9DEE7</accession>
<dbReference type="STRING" id="1267768.BV394_05465"/>
<dbReference type="Proteomes" id="UP000187266">
    <property type="component" value="Chromosome"/>
</dbReference>
<organism evidence="1 2">
    <name type="scientific">Brevirhabdus pacifica</name>
    <dbReference type="NCBI Taxonomy" id="1267768"/>
    <lineage>
        <taxon>Bacteria</taxon>
        <taxon>Pseudomonadati</taxon>
        <taxon>Pseudomonadota</taxon>
        <taxon>Alphaproteobacteria</taxon>
        <taxon>Rhodobacterales</taxon>
        <taxon>Paracoccaceae</taxon>
        <taxon>Brevirhabdus</taxon>
    </lineage>
</organism>